<dbReference type="GO" id="GO:0002250">
    <property type="term" value="P:adaptive immune response"/>
    <property type="evidence" value="ECO:0007669"/>
    <property type="project" value="UniProtKB-KW"/>
</dbReference>
<keyword evidence="8" id="KW-0391">Immunity</keyword>
<evidence type="ECO:0000256" key="14">
    <source>
        <dbReference type="ARBA" id="ARBA00023180"/>
    </source>
</evidence>
<dbReference type="PROSITE" id="PS50041">
    <property type="entry name" value="C_TYPE_LECTIN_2"/>
    <property type="match status" value="1"/>
</dbReference>
<keyword evidence="13" id="KW-1015">Disulfide bond</keyword>
<evidence type="ECO:0000256" key="7">
    <source>
        <dbReference type="ARBA" id="ARBA00022837"/>
    </source>
</evidence>
<keyword evidence="6" id="KW-0430">Lectin</keyword>
<keyword evidence="10 15" id="KW-1133">Transmembrane helix</keyword>
<evidence type="ECO:0000256" key="8">
    <source>
        <dbReference type="ARBA" id="ARBA00022859"/>
    </source>
</evidence>
<keyword evidence="3" id="KW-0399">Innate immunity</keyword>
<keyword evidence="2" id="KW-1003">Cell membrane</keyword>
<dbReference type="GO" id="GO:0005886">
    <property type="term" value="C:plasma membrane"/>
    <property type="evidence" value="ECO:0007669"/>
    <property type="project" value="UniProtKB-SubCell"/>
</dbReference>
<dbReference type="GO" id="GO:0034987">
    <property type="term" value="F:immunoglobulin receptor binding"/>
    <property type="evidence" value="ECO:0007669"/>
    <property type="project" value="Ensembl"/>
</dbReference>
<accession>A0A8C5JWT6</accession>
<evidence type="ECO:0000256" key="13">
    <source>
        <dbReference type="ARBA" id="ARBA00023157"/>
    </source>
</evidence>
<proteinExistence type="predicted"/>
<protein>
    <submittedName>
        <fullName evidence="17">C-type lectin domain family 4, member d</fullName>
    </submittedName>
</protein>
<evidence type="ECO:0000256" key="2">
    <source>
        <dbReference type="ARBA" id="ARBA00022475"/>
    </source>
</evidence>
<name>A0A8C5JWT6_JACJA</name>
<evidence type="ECO:0000256" key="6">
    <source>
        <dbReference type="ARBA" id="ARBA00022734"/>
    </source>
</evidence>
<dbReference type="GO" id="GO:0043123">
    <property type="term" value="P:positive regulation of canonical NF-kappaB signal transduction"/>
    <property type="evidence" value="ECO:0007669"/>
    <property type="project" value="Ensembl"/>
</dbReference>
<sequence length="217" mass="24984">KWIYSSEMFKSLGHLTCQHALLIPWVFAIISTSIISACFITNCVVTYQHLSHCKQGTDMVRLLDYHEKVTCSREEPGLNGGVWNCCPVGWRTFQSNCYVPLADNRTWEESERNCSGMGAHLATLSTEAELNFVTKFLDRRFPYFLGLTDQNTEGHWQWVDKTPFNPHMAFWHEDEPNNFLGEDCAVLVNVQDQWAWNDFPCNFEASRICKLPGATFD</sequence>
<feature type="transmembrane region" description="Helical" evidence="15">
    <location>
        <begin position="21"/>
        <end position="47"/>
    </location>
</feature>
<evidence type="ECO:0000256" key="3">
    <source>
        <dbReference type="ARBA" id="ARBA00022588"/>
    </source>
</evidence>
<dbReference type="SMART" id="SM00034">
    <property type="entry name" value="CLECT"/>
    <property type="match status" value="1"/>
</dbReference>
<dbReference type="GO" id="GO:0061760">
    <property type="term" value="P:antifungal innate immune response"/>
    <property type="evidence" value="ECO:0007669"/>
    <property type="project" value="Ensembl"/>
</dbReference>
<keyword evidence="7" id="KW-0106">Calcium</keyword>
<dbReference type="CDD" id="cd03590">
    <property type="entry name" value="CLECT_DC-SIGN_like"/>
    <property type="match status" value="1"/>
</dbReference>
<evidence type="ECO:0000256" key="1">
    <source>
        <dbReference type="ARBA" id="ARBA00004401"/>
    </source>
</evidence>
<keyword evidence="4 15" id="KW-0812">Transmembrane</keyword>
<evidence type="ECO:0000256" key="9">
    <source>
        <dbReference type="ARBA" id="ARBA00022968"/>
    </source>
</evidence>
<dbReference type="AlphaFoldDB" id="A0A8C5JWT6"/>
<dbReference type="GO" id="GO:0005537">
    <property type="term" value="F:D-mannose binding"/>
    <property type="evidence" value="ECO:0007669"/>
    <property type="project" value="Ensembl"/>
</dbReference>
<dbReference type="OMA" id="QWIPWVI"/>
<dbReference type="InterPro" id="IPR001304">
    <property type="entry name" value="C-type_lectin-like"/>
</dbReference>
<evidence type="ECO:0000256" key="12">
    <source>
        <dbReference type="ARBA" id="ARBA00023136"/>
    </source>
</evidence>
<evidence type="ECO:0000259" key="16">
    <source>
        <dbReference type="PROSITE" id="PS50041"/>
    </source>
</evidence>
<reference evidence="17" key="2">
    <citation type="submission" date="2025-09" db="UniProtKB">
        <authorList>
            <consortium name="Ensembl"/>
        </authorList>
    </citation>
    <scope>IDENTIFICATION</scope>
</reference>
<dbReference type="GO" id="GO:0030887">
    <property type="term" value="P:positive regulation of myeloid dendritic cell activation"/>
    <property type="evidence" value="ECO:0007669"/>
    <property type="project" value="Ensembl"/>
</dbReference>
<dbReference type="Proteomes" id="UP000694385">
    <property type="component" value="Unassembled WGS sequence"/>
</dbReference>
<dbReference type="InterPro" id="IPR050111">
    <property type="entry name" value="C-type_lectin/snaclec_domain"/>
</dbReference>
<feature type="domain" description="C-type lectin" evidence="16">
    <location>
        <begin position="93"/>
        <end position="210"/>
    </location>
</feature>
<evidence type="ECO:0000256" key="10">
    <source>
        <dbReference type="ARBA" id="ARBA00022989"/>
    </source>
</evidence>
<dbReference type="GO" id="GO:0038187">
    <property type="term" value="F:pattern recognition receptor activity"/>
    <property type="evidence" value="ECO:0007669"/>
    <property type="project" value="Ensembl"/>
</dbReference>
<dbReference type="GeneTree" id="ENSGT00940000162400"/>
<evidence type="ECO:0000256" key="15">
    <source>
        <dbReference type="SAM" id="Phobius"/>
    </source>
</evidence>
<dbReference type="Gene3D" id="3.10.100.10">
    <property type="entry name" value="Mannose-Binding Protein A, subunit A"/>
    <property type="match status" value="1"/>
</dbReference>
<dbReference type="GO" id="GO:0046872">
    <property type="term" value="F:metal ion binding"/>
    <property type="evidence" value="ECO:0007669"/>
    <property type="project" value="UniProtKB-KW"/>
</dbReference>
<dbReference type="FunFam" id="3.10.100.10:FF:000024">
    <property type="entry name" value="C-type lectin domain family 4 member A"/>
    <property type="match status" value="1"/>
</dbReference>
<keyword evidence="14" id="KW-0325">Glycoprotein</keyword>
<evidence type="ECO:0000256" key="5">
    <source>
        <dbReference type="ARBA" id="ARBA00022723"/>
    </source>
</evidence>
<dbReference type="PANTHER" id="PTHR22803">
    <property type="entry name" value="MANNOSE, PHOSPHOLIPASE, LECTIN RECEPTOR RELATED"/>
    <property type="match status" value="1"/>
</dbReference>
<dbReference type="GO" id="GO:0042742">
    <property type="term" value="P:defense response to bacterium"/>
    <property type="evidence" value="ECO:0007669"/>
    <property type="project" value="Ensembl"/>
</dbReference>
<dbReference type="InterPro" id="IPR016187">
    <property type="entry name" value="CTDL_fold"/>
</dbReference>
<gene>
    <name evidence="17" type="primary">LOC101597449</name>
</gene>
<evidence type="ECO:0000256" key="4">
    <source>
        <dbReference type="ARBA" id="ARBA00022692"/>
    </source>
</evidence>
<keyword evidence="12 15" id="KW-0472">Membrane</keyword>
<evidence type="ECO:0000313" key="18">
    <source>
        <dbReference type="Proteomes" id="UP000694385"/>
    </source>
</evidence>
<dbReference type="InterPro" id="IPR033989">
    <property type="entry name" value="CD209-like_CTLD"/>
</dbReference>
<dbReference type="InterPro" id="IPR016186">
    <property type="entry name" value="C-type_lectin-like/link_sf"/>
</dbReference>
<reference evidence="17" key="1">
    <citation type="submission" date="2025-08" db="UniProtKB">
        <authorList>
            <consortium name="Ensembl"/>
        </authorList>
    </citation>
    <scope>IDENTIFICATION</scope>
</reference>
<dbReference type="Pfam" id="PF00059">
    <property type="entry name" value="Lectin_C"/>
    <property type="match status" value="1"/>
</dbReference>
<organism evidence="17 18">
    <name type="scientific">Jaculus jaculus</name>
    <name type="common">Lesser Egyptian jerboa</name>
    <dbReference type="NCBI Taxonomy" id="51337"/>
    <lineage>
        <taxon>Eukaryota</taxon>
        <taxon>Metazoa</taxon>
        <taxon>Chordata</taxon>
        <taxon>Craniata</taxon>
        <taxon>Vertebrata</taxon>
        <taxon>Euteleostomi</taxon>
        <taxon>Mammalia</taxon>
        <taxon>Eutheria</taxon>
        <taxon>Euarchontoglires</taxon>
        <taxon>Glires</taxon>
        <taxon>Rodentia</taxon>
        <taxon>Myomorpha</taxon>
        <taxon>Dipodoidea</taxon>
        <taxon>Dipodidae</taxon>
        <taxon>Dipodinae</taxon>
        <taxon>Jaculus</taxon>
    </lineage>
</organism>
<keyword evidence="9" id="KW-0735">Signal-anchor</keyword>
<keyword evidence="5" id="KW-0479">Metal-binding</keyword>
<keyword evidence="18" id="KW-1185">Reference proteome</keyword>
<evidence type="ECO:0000313" key="17">
    <source>
        <dbReference type="Ensembl" id="ENSJJAP00000000354.1"/>
    </source>
</evidence>
<dbReference type="Ensembl" id="ENSJJAT00000000384.1">
    <property type="protein sequence ID" value="ENSJJAP00000000354.1"/>
    <property type="gene ID" value="ENSJJAG00000000318.1"/>
</dbReference>
<comment type="subcellular location">
    <subcellularLocation>
        <location evidence="1">Cell membrane</location>
        <topology evidence="1">Single-pass type II membrane protein</topology>
    </subcellularLocation>
</comment>
<evidence type="ECO:0000256" key="11">
    <source>
        <dbReference type="ARBA" id="ARBA00023130"/>
    </source>
</evidence>
<dbReference type="SUPFAM" id="SSF56436">
    <property type="entry name" value="C-type lectin-like"/>
    <property type="match status" value="1"/>
</dbReference>
<dbReference type="GO" id="GO:0002292">
    <property type="term" value="P:T cell differentiation involved in immune response"/>
    <property type="evidence" value="ECO:0007669"/>
    <property type="project" value="Ensembl"/>
</dbReference>
<keyword evidence="11" id="KW-1064">Adaptive immunity</keyword>
<dbReference type="GO" id="GO:0038094">
    <property type="term" value="P:Fc-gamma receptor signaling pathway"/>
    <property type="evidence" value="ECO:0007669"/>
    <property type="project" value="Ensembl"/>
</dbReference>